<keyword evidence="4" id="KW-1185">Reference proteome</keyword>
<accession>A0A8J2ZE72</accession>
<feature type="domain" description="Thioesterase" evidence="2">
    <location>
        <begin position="53"/>
        <end position="127"/>
    </location>
</feature>
<sequence>MTDDAASLAERILADVMARDPASARGLGITVEWARPGHVRLACVVRPEMVHSQGVCHGAYLFGLADTACAFAAMARNEYVLTQTAHVTFLSPARAGERLVAEAVEVARTRRGGTYDVRVSGPDGRLVLLLRGLCRTTGRAILPAAGAEG</sequence>
<dbReference type="Gene3D" id="3.10.129.10">
    <property type="entry name" value="Hotdog Thioesterase"/>
    <property type="match status" value="1"/>
</dbReference>
<proteinExistence type="predicted"/>
<dbReference type="InterPro" id="IPR052723">
    <property type="entry name" value="Acyl-CoA_thioesterase_PaaI"/>
</dbReference>
<dbReference type="PANTHER" id="PTHR42856:SF1">
    <property type="entry name" value="ACYL-COENZYME A THIOESTERASE PAAI"/>
    <property type="match status" value="1"/>
</dbReference>
<dbReference type="CDD" id="cd03443">
    <property type="entry name" value="PaaI_thioesterase"/>
    <property type="match status" value="1"/>
</dbReference>
<keyword evidence="1" id="KW-0378">Hydrolase</keyword>
<dbReference type="SUPFAM" id="SSF54637">
    <property type="entry name" value="Thioesterase/thiol ester dehydrase-isomerase"/>
    <property type="match status" value="1"/>
</dbReference>
<gene>
    <name evidence="3" type="ORF">GCM10010964_38660</name>
</gene>
<dbReference type="PANTHER" id="PTHR42856">
    <property type="entry name" value="ACYL-COENZYME A THIOESTERASE PAAI"/>
    <property type="match status" value="1"/>
</dbReference>
<dbReference type="RefSeq" id="WP_188903235.1">
    <property type="nucleotide sequence ID" value="NZ_BMKS01000016.1"/>
</dbReference>
<name>A0A8J2ZE72_9PROT</name>
<dbReference type="EMBL" id="BMKS01000016">
    <property type="protein sequence ID" value="GGG47562.1"/>
    <property type="molecule type" value="Genomic_DNA"/>
</dbReference>
<evidence type="ECO:0000313" key="4">
    <source>
        <dbReference type="Proteomes" id="UP000597507"/>
    </source>
</evidence>
<reference evidence="3 4" key="1">
    <citation type="journal article" date="2014" name="Int. J. Syst. Evol. Microbiol.">
        <title>Complete genome sequence of Corynebacterium casei LMG S-19264T (=DSM 44701T), isolated from a smear-ripened cheese.</title>
        <authorList>
            <consortium name="US DOE Joint Genome Institute (JGI-PGF)"/>
            <person name="Walter F."/>
            <person name="Albersmeier A."/>
            <person name="Kalinowski J."/>
            <person name="Ruckert C."/>
        </authorList>
    </citation>
    <scope>NUCLEOTIDE SEQUENCE [LARGE SCALE GENOMIC DNA]</scope>
    <source>
        <strain evidence="3 4">CGMCC 1.16330</strain>
    </source>
</reference>
<evidence type="ECO:0000259" key="2">
    <source>
        <dbReference type="Pfam" id="PF03061"/>
    </source>
</evidence>
<evidence type="ECO:0000256" key="1">
    <source>
        <dbReference type="ARBA" id="ARBA00022801"/>
    </source>
</evidence>
<dbReference type="Pfam" id="PF03061">
    <property type="entry name" value="4HBT"/>
    <property type="match status" value="1"/>
</dbReference>
<comment type="caution">
    <text evidence="3">The sequence shown here is derived from an EMBL/GenBank/DDBJ whole genome shotgun (WGS) entry which is preliminary data.</text>
</comment>
<organism evidence="3 4">
    <name type="scientific">Caldovatus sediminis</name>
    <dbReference type="NCBI Taxonomy" id="2041189"/>
    <lineage>
        <taxon>Bacteria</taxon>
        <taxon>Pseudomonadati</taxon>
        <taxon>Pseudomonadota</taxon>
        <taxon>Alphaproteobacteria</taxon>
        <taxon>Acetobacterales</taxon>
        <taxon>Roseomonadaceae</taxon>
        <taxon>Caldovatus</taxon>
    </lineage>
</organism>
<evidence type="ECO:0000313" key="3">
    <source>
        <dbReference type="EMBL" id="GGG47562.1"/>
    </source>
</evidence>
<dbReference type="GO" id="GO:0016289">
    <property type="term" value="F:acyl-CoA hydrolase activity"/>
    <property type="evidence" value="ECO:0007669"/>
    <property type="project" value="UniProtKB-ARBA"/>
</dbReference>
<protein>
    <recommendedName>
        <fullName evidence="2">Thioesterase domain-containing protein</fullName>
    </recommendedName>
</protein>
<dbReference type="AlphaFoldDB" id="A0A8J2ZE72"/>
<dbReference type="Proteomes" id="UP000597507">
    <property type="component" value="Unassembled WGS sequence"/>
</dbReference>
<dbReference type="InterPro" id="IPR006683">
    <property type="entry name" value="Thioestr_dom"/>
</dbReference>
<dbReference type="InterPro" id="IPR003736">
    <property type="entry name" value="PAAI_dom"/>
</dbReference>
<dbReference type="InterPro" id="IPR029069">
    <property type="entry name" value="HotDog_dom_sf"/>
</dbReference>
<dbReference type="NCBIfam" id="TIGR00369">
    <property type="entry name" value="unchar_dom_1"/>
    <property type="match status" value="1"/>
</dbReference>